<feature type="compositionally biased region" description="Low complexity" evidence="1">
    <location>
        <begin position="40"/>
        <end position="62"/>
    </location>
</feature>
<name>A0A1E7EVT7_9STRA</name>
<dbReference type="KEGG" id="fcy:FRACYDRAFT_271311"/>
<proteinExistence type="predicted"/>
<dbReference type="AlphaFoldDB" id="A0A1E7EVT7"/>
<sequence>METPTARSSAAVAFEQRSAAAVAQVAAAYDDGPFSADTDSIPTITSPISVSPVSSSSSSPSSALERLKKMDFKAAQIEQDAKLAQELQREEYRIGEAATERRRQRQQANDSTTNNQNTTSSWSDWIMGTNTATSPSSSSSPLSTTTSSSSPQSSSQGGGGGGARVAAPSSSIFECVAQSISTAINPKTEVGGVDSTSLL</sequence>
<evidence type="ECO:0000256" key="1">
    <source>
        <dbReference type="SAM" id="MobiDB-lite"/>
    </source>
</evidence>
<organism evidence="2 3">
    <name type="scientific">Fragilariopsis cylindrus CCMP1102</name>
    <dbReference type="NCBI Taxonomy" id="635003"/>
    <lineage>
        <taxon>Eukaryota</taxon>
        <taxon>Sar</taxon>
        <taxon>Stramenopiles</taxon>
        <taxon>Ochrophyta</taxon>
        <taxon>Bacillariophyta</taxon>
        <taxon>Bacillariophyceae</taxon>
        <taxon>Bacillariophycidae</taxon>
        <taxon>Bacillariales</taxon>
        <taxon>Bacillariaceae</taxon>
        <taxon>Fragilariopsis</taxon>
    </lineage>
</organism>
<accession>A0A1E7EVT7</accession>
<feature type="region of interest" description="Disordered" evidence="1">
    <location>
        <begin position="31"/>
        <end position="64"/>
    </location>
</feature>
<dbReference type="EMBL" id="KV784374">
    <property type="protein sequence ID" value="OEU09934.1"/>
    <property type="molecule type" value="Genomic_DNA"/>
</dbReference>
<evidence type="ECO:0000313" key="2">
    <source>
        <dbReference type="EMBL" id="OEU09934.1"/>
    </source>
</evidence>
<feature type="region of interest" description="Disordered" evidence="1">
    <location>
        <begin position="94"/>
        <end position="167"/>
    </location>
</feature>
<dbReference type="InParanoid" id="A0A1E7EVT7"/>
<feature type="compositionally biased region" description="Low complexity" evidence="1">
    <location>
        <begin position="106"/>
        <end position="155"/>
    </location>
</feature>
<protein>
    <submittedName>
        <fullName evidence="2">Uncharacterized protein</fullName>
    </submittedName>
</protein>
<gene>
    <name evidence="2" type="ORF">FRACYDRAFT_271311</name>
</gene>
<evidence type="ECO:0000313" key="3">
    <source>
        <dbReference type="Proteomes" id="UP000095751"/>
    </source>
</evidence>
<dbReference type="Proteomes" id="UP000095751">
    <property type="component" value="Unassembled WGS sequence"/>
</dbReference>
<keyword evidence="3" id="KW-1185">Reference proteome</keyword>
<reference evidence="2 3" key="1">
    <citation type="submission" date="2016-09" db="EMBL/GenBank/DDBJ databases">
        <title>Extensive genetic diversity and differential bi-allelic expression allows diatom success in the polar Southern Ocean.</title>
        <authorList>
            <consortium name="DOE Joint Genome Institute"/>
            <person name="Mock T."/>
            <person name="Otillar R.P."/>
            <person name="Strauss J."/>
            <person name="Dupont C."/>
            <person name="Frickenhaus S."/>
            <person name="Maumus F."/>
            <person name="Mcmullan M."/>
            <person name="Sanges R."/>
            <person name="Schmutz J."/>
            <person name="Toseland A."/>
            <person name="Valas R."/>
            <person name="Veluchamy A."/>
            <person name="Ward B.J."/>
            <person name="Allen A."/>
            <person name="Barry K."/>
            <person name="Falciatore A."/>
            <person name="Ferrante M."/>
            <person name="Fortunato A.E."/>
            <person name="Gloeckner G."/>
            <person name="Gruber A."/>
            <person name="Hipkin R."/>
            <person name="Janech M."/>
            <person name="Kroth P."/>
            <person name="Leese F."/>
            <person name="Lindquist E."/>
            <person name="Lyon B.R."/>
            <person name="Martin J."/>
            <person name="Mayer C."/>
            <person name="Parker M."/>
            <person name="Quesneville H."/>
            <person name="Raymond J."/>
            <person name="Uhlig C."/>
            <person name="Valentin K.U."/>
            <person name="Worden A.Z."/>
            <person name="Armbrust E.V."/>
            <person name="Bowler C."/>
            <person name="Green B."/>
            <person name="Moulton V."/>
            <person name="Van Oosterhout C."/>
            <person name="Grigoriev I."/>
        </authorList>
    </citation>
    <scope>NUCLEOTIDE SEQUENCE [LARGE SCALE GENOMIC DNA]</scope>
    <source>
        <strain evidence="2 3">CCMP1102</strain>
    </source>
</reference>